<organism evidence="1 2">
    <name type="scientific">Mycobacterium tuberculosis</name>
    <dbReference type="NCBI Taxonomy" id="1773"/>
    <lineage>
        <taxon>Bacteria</taxon>
        <taxon>Bacillati</taxon>
        <taxon>Actinomycetota</taxon>
        <taxon>Actinomycetes</taxon>
        <taxon>Mycobacteriales</taxon>
        <taxon>Mycobacteriaceae</taxon>
        <taxon>Mycobacterium</taxon>
        <taxon>Mycobacterium tuberculosis complex</taxon>
    </lineage>
</organism>
<protein>
    <submittedName>
        <fullName evidence="1">Uncharacterized protein</fullName>
    </submittedName>
</protein>
<reference evidence="2" key="1">
    <citation type="submission" date="2015-03" db="EMBL/GenBank/DDBJ databases">
        <authorList>
            <consortium name="Pathogen Informatics"/>
        </authorList>
    </citation>
    <scope>NUCLEOTIDE SEQUENCE [LARGE SCALE GENOMIC DNA]</scope>
    <source>
        <strain evidence="2">N09902308</strain>
    </source>
</reference>
<proteinExistence type="predicted"/>
<dbReference type="EMBL" id="CSBK01001396">
    <property type="protein sequence ID" value="COY62116.1"/>
    <property type="molecule type" value="Genomic_DNA"/>
</dbReference>
<comment type="caution">
    <text evidence="1">The sequence shown here is derived from an EMBL/GenBank/DDBJ whole genome shotgun (WGS) entry which is preliminary data.</text>
</comment>
<gene>
    <name evidence="1" type="ORF">ERS007739_02887</name>
</gene>
<evidence type="ECO:0000313" key="2">
    <source>
        <dbReference type="Proteomes" id="UP000039021"/>
    </source>
</evidence>
<name>A0A916LE38_MYCTX</name>
<sequence>MMRQNAVGVEYGLPACTTMSPPGASARAASA</sequence>
<dbReference type="AlphaFoldDB" id="A0A916LE38"/>
<evidence type="ECO:0000313" key="1">
    <source>
        <dbReference type="EMBL" id="COY62116.1"/>
    </source>
</evidence>
<dbReference type="Proteomes" id="UP000039021">
    <property type="component" value="Unassembled WGS sequence"/>
</dbReference>
<accession>A0A916LE38</accession>